<keyword evidence="3" id="KW-1185">Reference proteome</keyword>
<keyword evidence="1" id="KW-0175">Coiled coil</keyword>
<evidence type="ECO:0000313" key="2">
    <source>
        <dbReference type="EMBL" id="CAG8599678.1"/>
    </source>
</evidence>
<protein>
    <submittedName>
        <fullName evidence="2">10790_t:CDS:1</fullName>
    </submittedName>
</protein>
<reference evidence="2" key="1">
    <citation type="submission" date="2021-06" db="EMBL/GenBank/DDBJ databases">
        <authorList>
            <person name="Kallberg Y."/>
            <person name="Tangrot J."/>
            <person name="Rosling A."/>
        </authorList>
    </citation>
    <scope>NUCLEOTIDE SEQUENCE</scope>
    <source>
        <strain evidence="2">MA453B</strain>
    </source>
</reference>
<feature type="coiled-coil region" evidence="1">
    <location>
        <begin position="75"/>
        <end position="102"/>
    </location>
</feature>
<evidence type="ECO:0000313" key="3">
    <source>
        <dbReference type="Proteomes" id="UP000789405"/>
    </source>
</evidence>
<accession>A0A9N9CGY0</accession>
<organism evidence="2 3">
    <name type="scientific">Dentiscutata erythropus</name>
    <dbReference type="NCBI Taxonomy" id="1348616"/>
    <lineage>
        <taxon>Eukaryota</taxon>
        <taxon>Fungi</taxon>
        <taxon>Fungi incertae sedis</taxon>
        <taxon>Mucoromycota</taxon>
        <taxon>Glomeromycotina</taxon>
        <taxon>Glomeromycetes</taxon>
        <taxon>Diversisporales</taxon>
        <taxon>Gigasporaceae</taxon>
        <taxon>Dentiscutata</taxon>
    </lineage>
</organism>
<comment type="caution">
    <text evidence="2">The sequence shown here is derived from an EMBL/GenBank/DDBJ whole genome shotgun (WGS) entry which is preliminary data.</text>
</comment>
<gene>
    <name evidence="2" type="ORF">DERYTH_LOCUS7579</name>
</gene>
<dbReference type="EMBL" id="CAJVPY010003716">
    <property type="protein sequence ID" value="CAG8599678.1"/>
    <property type="molecule type" value="Genomic_DNA"/>
</dbReference>
<proteinExistence type="predicted"/>
<name>A0A9N9CGY0_9GLOM</name>
<evidence type="ECO:0000256" key="1">
    <source>
        <dbReference type="SAM" id="Coils"/>
    </source>
</evidence>
<dbReference type="AlphaFoldDB" id="A0A9N9CGY0"/>
<dbReference type="Proteomes" id="UP000789405">
    <property type="component" value="Unassembled WGS sequence"/>
</dbReference>
<sequence length="142" mass="16710">MDYAKNFPLSSEFFSFLTLLKNSCNGDLLEITFKDMGIIITRDIHKCFKGHKKRKRLQNHTIKEMYVDISGESVYNEMQAKIREQDGTIKMLRDEIEKVKHNKIMEVFVERSVQSFSSLKLFNNDYSVLVVDNNESWNDSMI</sequence>